<feature type="compositionally biased region" description="Low complexity" evidence="3">
    <location>
        <begin position="421"/>
        <end position="430"/>
    </location>
</feature>
<keyword evidence="2" id="KW-0677">Repeat</keyword>
<evidence type="ECO:0008006" key="6">
    <source>
        <dbReference type="Google" id="ProtNLM"/>
    </source>
</evidence>
<dbReference type="InterPro" id="IPR001611">
    <property type="entry name" value="Leu-rich_rpt"/>
</dbReference>
<keyword evidence="5" id="KW-1185">Reference proteome</keyword>
<dbReference type="SMART" id="SM00369">
    <property type="entry name" value="LRR_TYP"/>
    <property type="match status" value="5"/>
</dbReference>
<dbReference type="GO" id="GO:0005737">
    <property type="term" value="C:cytoplasm"/>
    <property type="evidence" value="ECO:0007669"/>
    <property type="project" value="TreeGrafter"/>
</dbReference>
<dbReference type="PANTHER" id="PTHR48051">
    <property type="match status" value="1"/>
</dbReference>
<reference evidence="4 5" key="1">
    <citation type="journal article" date="2019" name="Sci. Rep.">
        <title>Comparative genomics of chytrid fungi reveal insights into the obligate biotrophic and pathogenic lifestyle of Synchytrium endobioticum.</title>
        <authorList>
            <person name="van de Vossenberg B.T.L.H."/>
            <person name="Warris S."/>
            <person name="Nguyen H.D.T."/>
            <person name="van Gent-Pelzer M.P.E."/>
            <person name="Joly D.L."/>
            <person name="van de Geest H.C."/>
            <person name="Bonants P.J.M."/>
            <person name="Smith D.S."/>
            <person name="Levesque C.A."/>
            <person name="van der Lee T.A.J."/>
        </authorList>
    </citation>
    <scope>NUCLEOTIDE SEQUENCE [LARGE SCALE GENOMIC DNA]</scope>
    <source>
        <strain evidence="4 5">CBS 809.83</strain>
    </source>
</reference>
<evidence type="ECO:0000313" key="4">
    <source>
        <dbReference type="EMBL" id="TPX59940.1"/>
    </source>
</evidence>
<keyword evidence="1" id="KW-0433">Leucine-rich repeat</keyword>
<dbReference type="Proteomes" id="UP000318582">
    <property type="component" value="Unassembled WGS sequence"/>
</dbReference>
<gene>
    <name evidence="4" type="ORF">PhCBS80983_g02126</name>
</gene>
<feature type="region of interest" description="Disordered" evidence="3">
    <location>
        <begin position="394"/>
        <end position="430"/>
    </location>
</feature>
<dbReference type="Gene3D" id="3.80.10.10">
    <property type="entry name" value="Ribonuclease Inhibitor"/>
    <property type="match status" value="1"/>
</dbReference>
<evidence type="ECO:0000256" key="2">
    <source>
        <dbReference type="ARBA" id="ARBA00022737"/>
    </source>
</evidence>
<dbReference type="InterPro" id="IPR050216">
    <property type="entry name" value="LRR_domain-containing"/>
</dbReference>
<dbReference type="InterPro" id="IPR003591">
    <property type="entry name" value="Leu-rich_rpt_typical-subtyp"/>
</dbReference>
<feature type="region of interest" description="Disordered" evidence="3">
    <location>
        <begin position="31"/>
        <end position="76"/>
    </location>
</feature>
<evidence type="ECO:0000256" key="3">
    <source>
        <dbReference type="SAM" id="MobiDB-lite"/>
    </source>
</evidence>
<proteinExistence type="predicted"/>
<protein>
    <recommendedName>
        <fullName evidence="6">L domain-like protein</fullName>
    </recommendedName>
</protein>
<dbReference type="SMART" id="SM00364">
    <property type="entry name" value="LRR_BAC"/>
    <property type="match status" value="3"/>
</dbReference>
<dbReference type="PANTHER" id="PTHR48051:SF1">
    <property type="entry name" value="RAS SUPPRESSOR PROTEIN 1"/>
    <property type="match status" value="1"/>
</dbReference>
<dbReference type="PROSITE" id="PS51450">
    <property type="entry name" value="LRR"/>
    <property type="match status" value="3"/>
</dbReference>
<accession>A0A507EA59</accession>
<feature type="compositionally biased region" description="Pro residues" evidence="3">
    <location>
        <begin position="394"/>
        <end position="408"/>
    </location>
</feature>
<feature type="compositionally biased region" description="Low complexity" evidence="3">
    <location>
        <begin position="49"/>
        <end position="65"/>
    </location>
</feature>
<organism evidence="4 5">
    <name type="scientific">Powellomyces hirtus</name>
    <dbReference type="NCBI Taxonomy" id="109895"/>
    <lineage>
        <taxon>Eukaryota</taxon>
        <taxon>Fungi</taxon>
        <taxon>Fungi incertae sedis</taxon>
        <taxon>Chytridiomycota</taxon>
        <taxon>Chytridiomycota incertae sedis</taxon>
        <taxon>Chytridiomycetes</taxon>
        <taxon>Spizellomycetales</taxon>
        <taxon>Powellomycetaceae</taxon>
        <taxon>Powellomyces</taxon>
    </lineage>
</organism>
<evidence type="ECO:0000256" key="1">
    <source>
        <dbReference type="ARBA" id="ARBA00022614"/>
    </source>
</evidence>
<name>A0A507EA59_9FUNG</name>
<comment type="caution">
    <text evidence="4">The sequence shown here is derived from an EMBL/GenBank/DDBJ whole genome shotgun (WGS) entry which is preliminary data.</text>
</comment>
<dbReference type="InterPro" id="IPR032675">
    <property type="entry name" value="LRR_dom_sf"/>
</dbReference>
<dbReference type="STRING" id="109895.A0A507EA59"/>
<sequence length="475" mass="51410">MGSGLSKSQAELPLAYALRDRHRLSLQSPLPDLTRSAESHGPRHGQSNLTASSTSLDATTTTTTDHPVRPTTQRTATNVQLQRLTQSYSLNDLDTRAVTNSTGGWDFDDYTEDELDCIEQILERNAGNVKIISFAQLTNIATIGLCNQALLAISPNIGLLSTTTTLHLCCNSLTEIPPEIGHLKNLTNLHVSSNKLTSLPDTIGYLTKLVELLAADNQLTSVPASIGSLRKLTTLDLKKNQISVLPPELGQIKSLITLDVSKNPIAHIPAELNRLKFLRKIGLEDCPLVTEFAVQETFSPPSLKELAARVIVRQQLPILEITHSELKGYLASAKQCTFCAGPYFDAVYVRGRIVDRSEVAVPLEYRLCTPHWNTDEERLTALFCPLPDTAPSPIPSLPSSPLSSPPGSPLARRQKSSMTRSASSATLPLSSLAKNPSLPSLPAAVTKGLKASLLRRNGLRTSRSLSFISLSAAGH</sequence>
<dbReference type="AlphaFoldDB" id="A0A507EA59"/>
<dbReference type="Pfam" id="PF13855">
    <property type="entry name" value="LRR_8"/>
    <property type="match status" value="2"/>
</dbReference>
<dbReference type="EMBL" id="QEAQ01000020">
    <property type="protein sequence ID" value="TPX59940.1"/>
    <property type="molecule type" value="Genomic_DNA"/>
</dbReference>
<evidence type="ECO:0000313" key="5">
    <source>
        <dbReference type="Proteomes" id="UP000318582"/>
    </source>
</evidence>
<dbReference type="SUPFAM" id="SSF52058">
    <property type="entry name" value="L domain-like"/>
    <property type="match status" value="1"/>
</dbReference>